<evidence type="ECO:0000256" key="1">
    <source>
        <dbReference type="SAM" id="MobiDB-lite"/>
    </source>
</evidence>
<protein>
    <submittedName>
        <fullName evidence="4">Uncharacterized protein</fullName>
    </submittedName>
</protein>
<sequence>MDRLNIIPVFLLLFLQSHIVPVQCDSIIGYTVTDGTTETFSCPSALSFRTTFTFSGDSDTYAHCDWFTGQDYYRVGTSCIGNTAYFTQWNEDGFSTSSRLICNGDCVDVRLYDNPDDLEGLRWLVSCDDSIGVSTSIGTLFSENPTDWDTTTEGTTTTSESSTTEAVSESSTEIETSSSATFPSSTSESEEAESPTDGGTKGGDGPSGGVIAGAVVGSIAGVALIVGVIILAFRMGRRSRGDTEGPGGGFRDSLRSIPMPTTASHQPEPKPPVPVIQPVFVQNTQPYHNNS</sequence>
<comment type="caution">
    <text evidence="4">The sequence shown here is derived from an EMBL/GenBank/DDBJ whole genome shotgun (WGS) entry which is preliminary data.</text>
</comment>
<gene>
    <name evidence="4" type="ORF">FPHYL_5914</name>
</gene>
<dbReference type="Proteomes" id="UP000582016">
    <property type="component" value="Unassembled WGS sequence"/>
</dbReference>
<keyword evidence="2" id="KW-0472">Membrane</keyword>
<evidence type="ECO:0000256" key="2">
    <source>
        <dbReference type="SAM" id="Phobius"/>
    </source>
</evidence>
<dbReference type="OrthoDB" id="5103151at2759"/>
<keyword evidence="2" id="KW-0812">Transmembrane</keyword>
<dbReference type="EMBL" id="JAAOAQ010000200">
    <property type="protein sequence ID" value="KAF5561974.1"/>
    <property type="molecule type" value="Genomic_DNA"/>
</dbReference>
<evidence type="ECO:0000313" key="4">
    <source>
        <dbReference type="EMBL" id="KAF5561974.1"/>
    </source>
</evidence>
<name>A0A8H5JUC2_9HYPO</name>
<proteinExistence type="predicted"/>
<keyword evidence="2" id="KW-1133">Transmembrane helix</keyword>
<accession>A0A8H5JUC2</accession>
<feature type="region of interest" description="Disordered" evidence="1">
    <location>
        <begin position="238"/>
        <end position="291"/>
    </location>
</feature>
<feature type="compositionally biased region" description="Low complexity" evidence="1">
    <location>
        <begin position="151"/>
        <end position="187"/>
    </location>
</feature>
<evidence type="ECO:0000313" key="5">
    <source>
        <dbReference type="Proteomes" id="UP000582016"/>
    </source>
</evidence>
<feature type="transmembrane region" description="Helical" evidence="2">
    <location>
        <begin position="210"/>
        <end position="233"/>
    </location>
</feature>
<dbReference type="PANTHER" id="PTHR16861">
    <property type="entry name" value="GLYCOPROTEIN 38"/>
    <property type="match status" value="1"/>
</dbReference>
<feature type="signal peptide" evidence="3">
    <location>
        <begin position="1"/>
        <end position="24"/>
    </location>
</feature>
<dbReference type="PANTHER" id="PTHR16861:SF4">
    <property type="entry name" value="SH3 DOMAIN PROTEIN (AFU_ORTHOLOGUE AFUA_1G13610)"/>
    <property type="match status" value="1"/>
</dbReference>
<keyword evidence="5" id="KW-1185">Reference proteome</keyword>
<reference evidence="4 5" key="1">
    <citation type="submission" date="2020-05" db="EMBL/GenBank/DDBJ databases">
        <title>Identification and distribution of gene clusters putatively required for synthesis of sphingolipid metabolism inhibitors in phylogenetically diverse species of the filamentous fungus Fusarium.</title>
        <authorList>
            <person name="Kim H.-S."/>
            <person name="Busman M."/>
            <person name="Brown D.W."/>
            <person name="Divon H."/>
            <person name="Uhlig S."/>
            <person name="Proctor R.H."/>
        </authorList>
    </citation>
    <scope>NUCLEOTIDE SEQUENCE [LARGE SCALE GENOMIC DNA]</scope>
    <source>
        <strain evidence="4 5">NRRL 13617</strain>
    </source>
</reference>
<feature type="chain" id="PRO_5034970346" evidence="3">
    <location>
        <begin position="25"/>
        <end position="291"/>
    </location>
</feature>
<dbReference type="AlphaFoldDB" id="A0A8H5JUC2"/>
<organism evidence="4 5">
    <name type="scientific">Fusarium phyllophilum</name>
    <dbReference type="NCBI Taxonomy" id="47803"/>
    <lineage>
        <taxon>Eukaryota</taxon>
        <taxon>Fungi</taxon>
        <taxon>Dikarya</taxon>
        <taxon>Ascomycota</taxon>
        <taxon>Pezizomycotina</taxon>
        <taxon>Sordariomycetes</taxon>
        <taxon>Hypocreomycetidae</taxon>
        <taxon>Hypocreales</taxon>
        <taxon>Nectriaceae</taxon>
        <taxon>Fusarium</taxon>
        <taxon>Fusarium fujikuroi species complex</taxon>
    </lineage>
</organism>
<keyword evidence="3" id="KW-0732">Signal</keyword>
<evidence type="ECO:0000256" key="3">
    <source>
        <dbReference type="SAM" id="SignalP"/>
    </source>
</evidence>
<feature type="region of interest" description="Disordered" evidence="1">
    <location>
        <begin position="142"/>
        <end position="205"/>
    </location>
</feature>